<comment type="caution">
    <text evidence="1">The sequence shown here is derived from an EMBL/GenBank/DDBJ whole genome shotgun (WGS) entry which is preliminary data.</text>
</comment>
<proteinExistence type="predicted"/>
<evidence type="ECO:0000313" key="2">
    <source>
        <dbReference type="Proteomes" id="UP000774935"/>
    </source>
</evidence>
<evidence type="ECO:0000313" key="1">
    <source>
        <dbReference type="EMBL" id="MBW3366458.1"/>
    </source>
</evidence>
<dbReference type="RefSeq" id="WP_199111156.1">
    <property type="nucleotide sequence ID" value="NZ_JAHWXQ010000005.1"/>
</dbReference>
<accession>A0ABS6XEN5</accession>
<name>A0ABS6XEN5_9BACT</name>
<keyword evidence="2" id="KW-1185">Reference proteome</keyword>
<gene>
    <name evidence="1" type="ORF">KYK27_15450</name>
</gene>
<sequence length="121" mass="13273">MKTYLLLFFSIILLLFGIQKSGSLPGAADLKQHIVSKSCNYSNNGIKKPCAKKCLKHQTHSESKSAANMVTDCGQQIYAIVSSQQLHAFYTIAIVQPAIVTSSNQHLSPYLETEHAPPRLA</sequence>
<protein>
    <submittedName>
        <fullName evidence="1">Uncharacterized protein</fullName>
    </submittedName>
</protein>
<reference evidence="1 2" key="1">
    <citation type="submission" date="2021-07" db="EMBL/GenBank/DDBJ databases">
        <authorList>
            <person name="Kim M.K."/>
        </authorList>
    </citation>
    <scope>NUCLEOTIDE SEQUENCE [LARGE SCALE GENOMIC DNA]</scope>
    <source>
        <strain evidence="1 2">HLY7-15</strain>
    </source>
</reference>
<dbReference type="EMBL" id="JAHWXQ010000005">
    <property type="protein sequence ID" value="MBW3366458.1"/>
    <property type="molecule type" value="Genomic_DNA"/>
</dbReference>
<dbReference type="Proteomes" id="UP000774935">
    <property type="component" value="Unassembled WGS sequence"/>
</dbReference>
<organism evidence="1 2">
    <name type="scientific">Pontibacter populi</name>
    <dbReference type="NCBI Taxonomy" id="890055"/>
    <lineage>
        <taxon>Bacteria</taxon>
        <taxon>Pseudomonadati</taxon>
        <taxon>Bacteroidota</taxon>
        <taxon>Cytophagia</taxon>
        <taxon>Cytophagales</taxon>
        <taxon>Hymenobacteraceae</taxon>
        <taxon>Pontibacter</taxon>
    </lineage>
</organism>